<keyword evidence="3" id="KW-1185">Reference proteome</keyword>
<dbReference type="AlphaFoldDB" id="A0A067R1J3"/>
<dbReference type="InterPro" id="IPR029526">
    <property type="entry name" value="PGBD"/>
</dbReference>
<accession>A0A067R1J3</accession>
<sequence>MFHSVFTHAIINHLVFQTNLYATQKQGGGLQFQPTGKDIKKIIAINILMRIKKLPSYKDYLSSDEMIRDTFVASVMSRNHFEWFLGHLHVNYNSDQPPRNDQNYDKLYKIRPLLEMLSTTFKDYYKPSKVQSIDESMIRFKGSSSLRQFLSQNPIKRGVRGKGMSK</sequence>
<proteinExistence type="predicted"/>
<organism evidence="2 3">
    <name type="scientific">Zootermopsis nevadensis</name>
    <name type="common">Dampwood termite</name>
    <dbReference type="NCBI Taxonomy" id="136037"/>
    <lineage>
        <taxon>Eukaryota</taxon>
        <taxon>Metazoa</taxon>
        <taxon>Ecdysozoa</taxon>
        <taxon>Arthropoda</taxon>
        <taxon>Hexapoda</taxon>
        <taxon>Insecta</taxon>
        <taxon>Pterygota</taxon>
        <taxon>Neoptera</taxon>
        <taxon>Polyneoptera</taxon>
        <taxon>Dictyoptera</taxon>
        <taxon>Blattodea</taxon>
        <taxon>Blattoidea</taxon>
        <taxon>Termitoidae</taxon>
        <taxon>Termopsidae</taxon>
        <taxon>Zootermopsis</taxon>
    </lineage>
</organism>
<protein>
    <submittedName>
        <fullName evidence="2">PiggyBac transposable element-derived protein 3</fullName>
    </submittedName>
</protein>
<gene>
    <name evidence="2" type="ORF">L798_09511</name>
</gene>
<evidence type="ECO:0000313" key="3">
    <source>
        <dbReference type="Proteomes" id="UP000027135"/>
    </source>
</evidence>
<dbReference type="EMBL" id="KK852775">
    <property type="protein sequence ID" value="KDR16794.1"/>
    <property type="molecule type" value="Genomic_DNA"/>
</dbReference>
<dbReference type="OMA" id="THAIINH"/>
<name>A0A067R1J3_ZOONE</name>
<dbReference type="STRING" id="136037.A0A067R1J3"/>
<reference evidence="2 3" key="1">
    <citation type="journal article" date="2014" name="Nat. Commun.">
        <title>Molecular traces of alternative social organization in a termite genome.</title>
        <authorList>
            <person name="Terrapon N."/>
            <person name="Li C."/>
            <person name="Robertson H.M."/>
            <person name="Ji L."/>
            <person name="Meng X."/>
            <person name="Booth W."/>
            <person name="Chen Z."/>
            <person name="Childers C.P."/>
            <person name="Glastad K.M."/>
            <person name="Gokhale K."/>
            <person name="Gowin J."/>
            <person name="Gronenberg W."/>
            <person name="Hermansen R.A."/>
            <person name="Hu H."/>
            <person name="Hunt B.G."/>
            <person name="Huylmans A.K."/>
            <person name="Khalil S.M."/>
            <person name="Mitchell R.D."/>
            <person name="Munoz-Torres M.C."/>
            <person name="Mustard J.A."/>
            <person name="Pan H."/>
            <person name="Reese J.T."/>
            <person name="Scharf M.E."/>
            <person name="Sun F."/>
            <person name="Vogel H."/>
            <person name="Xiao J."/>
            <person name="Yang W."/>
            <person name="Yang Z."/>
            <person name="Yang Z."/>
            <person name="Zhou J."/>
            <person name="Zhu J."/>
            <person name="Brent C.S."/>
            <person name="Elsik C.G."/>
            <person name="Goodisman M.A."/>
            <person name="Liberles D.A."/>
            <person name="Roe R.M."/>
            <person name="Vargo E.L."/>
            <person name="Vilcinskas A."/>
            <person name="Wang J."/>
            <person name="Bornberg-Bauer E."/>
            <person name="Korb J."/>
            <person name="Zhang G."/>
            <person name="Liebig J."/>
        </authorList>
    </citation>
    <scope>NUCLEOTIDE SEQUENCE [LARGE SCALE GENOMIC DNA]</scope>
    <source>
        <tissue evidence="2">Whole organism</tissue>
    </source>
</reference>
<feature type="domain" description="PiggyBac transposable element-derived protein" evidence="1">
    <location>
        <begin position="2"/>
        <end position="159"/>
    </location>
</feature>
<dbReference type="PANTHER" id="PTHR46599:SF2">
    <property type="entry name" value="PIGGYBAC TRANSPOSABLE ELEMENT-DERIVED PROTEIN 4-LIKE"/>
    <property type="match status" value="1"/>
</dbReference>
<dbReference type="InParanoid" id="A0A067R1J3"/>
<dbReference type="PANTHER" id="PTHR46599">
    <property type="entry name" value="PIGGYBAC TRANSPOSABLE ELEMENT-DERIVED PROTEIN 4"/>
    <property type="match status" value="1"/>
</dbReference>
<evidence type="ECO:0000259" key="1">
    <source>
        <dbReference type="Pfam" id="PF13843"/>
    </source>
</evidence>
<dbReference type="Proteomes" id="UP000027135">
    <property type="component" value="Unassembled WGS sequence"/>
</dbReference>
<evidence type="ECO:0000313" key="2">
    <source>
        <dbReference type="EMBL" id="KDR16794.1"/>
    </source>
</evidence>
<dbReference type="eggNOG" id="ENOG502RY1K">
    <property type="taxonomic scope" value="Eukaryota"/>
</dbReference>
<dbReference type="Pfam" id="PF13843">
    <property type="entry name" value="DDE_Tnp_1_7"/>
    <property type="match status" value="1"/>
</dbReference>